<dbReference type="AlphaFoldDB" id="A0A4R1I6T1"/>
<dbReference type="RefSeq" id="WP_132422290.1">
    <property type="nucleotide sequence ID" value="NZ_SMFZ01000001.1"/>
</dbReference>
<evidence type="ECO:0008006" key="3">
    <source>
        <dbReference type="Google" id="ProtNLM"/>
    </source>
</evidence>
<proteinExistence type="predicted"/>
<evidence type="ECO:0000313" key="1">
    <source>
        <dbReference type="EMBL" id="TCK25802.1"/>
    </source>
</evidence>
<sequence length="345" mass="38126">MPAPAIHDGPVGELSDGTVHFVPIGEMEIDEEAARCHLCGDWFRSVGVHLRVHGWDRAGYRDAFGLERGQSLESLTTQRRRSTALTRRRARDPRVRAGCETGLRWATSGELTRAAATSARGRRQPEQRRRKTVRALESISVRARAEATTRASVARLRDTADRVARSAGHDSIGDLVRERVGAGASLAELSREAGLHKDWLCRHLATIDPESAEEIRPLVSGPRPVRHDAALRERVGAAGFDDVGDYLRRRHLTEHRTVASIATELGVSRPSVDAAMTRHGVPVTVHAAVRRRTEERAAAVATDFGYACLADYLHARRSVGLSWRRIAHECGQPATWLRRRSGLPD</sequence>
<dbReference type="OrthoDB" id="3527949at2"/>
<protein>
    <recommendedName>
        <fullName evidence="3">ROS/MUCR transcriptional regulator protein</fullName>
    </recommendedName>
</protein>
<keyword evidence="2" id="KW-1185">Reference proteome</keyword>
<reference evidence="1 2" key="1">
    <citation type="submission" date="2019-03" db="EMBL/GenBank/DDBJ databases">
        <title>Sequencing the genomes of 1000 actinobacteria strains.</title>
        <authorList>
            <person name="Klenk H.-P."/>
        </authorList>
    </citation>
    <scope>NUCLEOTIDE SEQUENCE [LARGE SCALE GENOMIC DNA]</scope>
    <source>
        <strain evidence="1 2">DSM 44969</strain>
    </source>
</reference>
<accession>A0A4R1I6T1</accession>
<dbReference type="EMBL" id="SMFZ01000001">
    <property type="protein sequence ID" value="TCK25802.1"/>
    <property type="molecule type" value="Genomic_DNA"/>
</dbReference>
<gene>
    <name evidence="1" type="ORF">EV378_1627</name>
</gene>
<organism evidence="1 2">
    <name type="scientific">Pseudonocardia endophytica</name>
    <dbReference type="NCBI Taxonomy" id="401976"/>
    <lineage>
        <taxon>Bacteria</taxon>
        <taxon>Bacillati</taxon>
        <taxon>Actinomycetota</taxon>
        <taxon>Actinomycetes</taxon>
        <taxon>Pseudonocardiales</taxon>
        <taxon>Pseudonocardiaceae</taxon>
        <taxon>Pseudonocardia</taxon>
    </lineage>
</organism>
<evidence type="ECO:0000313" key="2">
    <source>
        <dbReference type="Proteomes" id="UP000295560"/>
    </source>
</evidence>
<name>A0A4R1I6T1_PSEEN</name>
<dbReference type="Proteomes" id="UP000295560">
    <property type="component" value="Unassembled WGS sequence"/>
</dbReference>
<comment type="caution">
    <text evidence="1">The sequence shown here is derived from an EMBL/GenBank/DDBJ whole genome shotgun (WGS) entry which is preliminary data.</text>
</comment>